<dbReference type="Pfam" id="PF02661">
    <property type="entry name" value="Fic"/>
    <property type="match status" value="1"/>
</dbReference>
<keyword evidence="5" id="KW-1185">Reference proteome</keyword>
<evidence type="ECO:0000256" key="1">
    <source>
        <dbReference type="PIRSR" id="PIRSR640198-1"/>
    </source>
</evidence>
<gene>
    <name evidence="4" type="ORF">V3328_06580</name>
</gene>
<evidence type="ECO:0000313" key="4">
    <source>
        <dbReference type="EMBL" id="MEJ8571130.1"/>
    </source>
</evidence>
<dbReference type="InterPro" id="IPR036597">
    <property type="entry name" value="Fido-like_dom_sf"/>
</dbReference>
<dbReference type="InterPro" id="IPR013436">
    <property type="entry name" value="Mobile_mystery_prot_B"/>
</dbReference>
<evidence type="ECO:0000256" key="2">
    <source>
        <dbReference type="SAM" id="MobiDB-lite"/>
    </source>
</evidence>
<sequence length="201" mass="22732">MSDVPDETPEGATPLDPDEAQGLRFGHVRTQGELNELEQANIQSGLQWLARQRKPDILSDNFVRNLHDRLFGEVWRWAGAYRLTEKNIGVDPVTISVEVRNLLDDARYWAEHGTFDPVEQAVRLHHRLVFVHPFPNGNGRHARIFADAFLAHVHGEDAIDWAGGYDLRSVSDERRQQYLAALRAADRGDIGPLLDFAGHGR</sequence>
<dbReference type="PANTHER" id="PTHR13504">
    <property type="entry name" value="FIDO DOMAIN-CONTAINING PROTEIN DDB_G0283145"/>
    <property type="match status" value="1"/>
</dbReference>
<name>A0AAW9RS68_9HYPH</name>
<feature type="active site" evidence="1">
    <location>
        <position position="132"/>
    </location>
</feature>
<comment type="caution">
    <text evidence="4">The sequence shown here is derived from an EMBL/GenBank/DDBJ whole genome shotgun (WGS) entry which is preliminary data.</text>
</comment>
<dbReference type="Gene3D" id="1.10.3290.10">
    <property type="entry name" value="Fido-like domain"/>
    <property type="match status" value="1"/>
</dbReference>
<dbReference type="Proteomes" id="UP001378188">
    <property type="component" value="Unassembled WGS sequence"/>
</dbReference>
<dbReference type="PROSITE" id="PS51459">
    <property type="entry name" value="FIDO"/>
    <property type="match status" value="1"/>
</dbReference>
<dbReference type="AlphaFoldDB" id="A0AAW9RS68"/>
<dbReference type="NCBIfam" id="TIGR02613">
    <property type="entry name" value="mob_myst_B"/>
    <property type="match status" value="1"/>
</dbReference>
<dbReference type="SUPFAM" id="SSF140931">
    <property type="entry name" value="Fic-like"/>
    <property type="match status" value="1"/>
</dbReference>
<protein>
    <submittedName>
        <fullName evidence="4">Mobile mystery protein B</fullName>
    </submittedName>
</protein>
<evidence type="ECO:0000313" key="5">
    <source>
        <dbReference type="Proteomes" id="UP001378188"/>
    </source>
</evidence>
<dbReference type="InterPro" id="IPR040198">
    <property type="entry name" value="Fido_containing"/>
</dbReference>
<dbReference type="PANTHER" id="PTHR13504:SF39">
    <property type="entry name" value="CELL FILAMENTATION PROTEIN"/>
    <property type="match status" value="1"/>
</dbReference>
<evidence type="ECO:0000259" key="3">
    <source>
        <dbReference type="PROSITE" id="PS51459"/>
    </source>
</evidence>
<reference evidence="4 5" key="1">
    <citation type="submission" date="2024-02" db="EMBL/GenBank/DDBJ databases">
        <title>Genome analysis and characterization of Microbaculum marinisediminis sp. nov., isolated from marine sediment.</title>
        <authorList>
            <person name="Du Z.-J."/>
            <person name="Ye Y.-Q."/>
            <person name="Zhang Z.-R."/>
            <person name="Yuan S.-M."/>
            <person name="Zhang X.-Y."/>
        </authorList>
    </citation>
    <scope>NUCLEOTIDE SEQUENCE [LARGE SCALE GENOMIC DNA]</scope>
    <source>
        <strain evidence="4 5">SDUM1044001</strain>
    </source>
</reference>
<dbReference type="RefSeq" id="WP_340328813.1">
    <property type="nucleotide sequence ID" value="NZ_JAZHOF010000002.1"/>
</dbReference>
<feature type="region of interest" description="Disordered" evidence="2">
    <location>
        <begin position="1"/>
        <end position="21"/>
    </location>
</feature>
<dbReference type="EMBL" id="JAZHOF010000002">
    <property type="protein sequence ID" value="MEJ8571130.1"/>
    <property type="molecule type" value="Genomic_DNA"/>
</dbReference>
<organism evidence="4 5">
    <name type="scientific">Microbaculum marinum</name>
    <dbReference type="NCBI Taxonomy" id="1764581"/>
    <lineage>
        <taxon>Bacteria</taxon>
        <taxon>Pseudomonadati</taxon>
        <taxon>Pseudomonadota</taxon>
        <taxon>Alphaproteobacteria</taxon>
        <taxon>Hyphomicrobiales</taxon>
        <taxon>Tepidamorphaceae</taxon>
        <taxon>Microbaculum</taxon>
    </lineage>
</organism>
<proteinExistence type="predicted"/>
<feature type="domain" description="Fido" evidence="3">
    <location>
        <begin position="58"/>
        <end position="199"/>
    </location>
</feature>
<accession>A0AAW9RS68</accession>
<dbReference type="InterPro" id="IPR003812">
    <property type="entry name" value="Fido"/>
</dbReference>